<protein>
    <submittedName>
        <fullName evidence="1">Uncharacterized protein</fullName>
    </submittedName>
</protein>
<reference evidence="1 2" key="1">
    <citation type="journal article" date="2019" name="Genome Biol. Evol.">
        <title>Insights into the evolution of the New World diploid cottons (Gossypium, subgenus Houzingenia) based on genome sequencing.</title>
        <authorList>
            <person name="Grover C.E."/>
            <person name="Arick M.A. 2nd"/>
            <person name="Thrash A."/>
            <person name="Conover J.L."/>
            <person name="Sanders W.S."/>
            <person name="Peterson D.G."/>
            <person name="Frelichowski J.E."/>
            <person name="Scheffler J.A."/>
            <person name="Scheffler B.E."/>
            <person name="Wendel J.F."/>
        </authorList>
    </citation>
    <scope>NUCLEOTIDE SEQUENCE [LARGE SCALE GENOMIC DNA]</scope>
    <source>
        <strain evidence="1">185</strain>
        <tissue evidence="1">Leaf</tissue>
    </source>
</reference>
<dbReference type="AlphaFoldDB" id="A0A7J8XKJ7"/>
<keyword evidence="2" id="KW-1185">Reference proteome</keyword>
<evidence type="ECO:0000313" key="2">
    <source>
        <dbReference type="Proteomes" id="UP000593577"/>
    </source>
</evidence>
<proteinExistence type="predicted"/>
<dbReference type="EMBL" id="JABFAA010000007">
    <property type="protein sequence ID" value="MBA0687831.1"/>
    <property type="molecule type" value="Genomic_DNA"/>
</dbReference>
<comment type="caution">
    <text evidence="1">The sequence shown here is derived from an EMBL/GenBank/DDBJ whole genome shotgun (WGS) entry which is preliminary data.</text>
</comment>
<name>A0A7J8XKJ7_GOSAI</name>
<gene>
    <name evidence="1" type="ORF">Goari_015332</name>
</gene>
<organism evidence="1 2">
    <name type="scientific">Gossypium aridum</name>
    <name type="common">American cotton</name>
    <name type="synonym">Erioxylum aridum</name>
    <dbReference type="NCBI Taxonomy" id="34290"/>
    <lineage>
        <taxon>Eukaryota</taxon>
        <taxon>Viridiplantae</taxon>
        <taxon>Streptophyta</taxon>
        <taxon>Embryophyta</taxon>
        <taxon>Tracheophyta</taxon>
        <taxon>Spermatophyta</taxon>
        <taxon>Magnoliopsida</taxon>
        <taxon>eudicotyledons</taxon>
        <taxon>Gunneridae</taxon>
        <taxon>Pentapetalae</taxon>
        <taxon>rosids</taxon>
        <taxon>malvids</taxon>
        <taxon>Malvales</taxon>
        <taxon>Malvaceae</taxon>
        <taxon>Malvoideae</taxon>
        <taxon>Gossypium</taxon>
    </lineage>
</organism>
<accession>A0A7J8XKJ7</accession>
<dbReference type="Proteomes" id="UP000593577">
    <property type="component" value="Unassembled WGS sequence"/>
</dbReference>
<evidence type="ECO:0000313" key="1">
    <source>
        <dbReference type="EMBL" id="MBA0687831.1"/>
    </source>
</evidence>
<sequence>MVLVNYVAVENNLVITYSLSVIFQGGSGRQFKGVQASETEIIKYIKDSVQARVQEKRIYRNDTVNVQLCIEWGIFWLLTGVYGFGCKQDLRICDV</sequence>